<name>A0A0G0K5B5_9BACT</name>
<evidence type="ECO:0000256" key="3">
    <source>
        <dbReference type="ARBA" id="ARBA00023002"/>
    </source>
</evidence>
<keyword evidence="2 6" id="KW-0274">FAD</keyword>
<dbReference type="AlphaFoldDB" id="A0A0G0K5B5"/>
<gene>
    <name evidence="9" type="ORF">US96_C0044G0006</name>
</gene>
<dbReference type="GO" id="GO:0005737">
    <property type="term" value="C:cytoplasm"/>
    <property type="evidence" value="ECO:0007669"/>
    <property type="project" value="InterPro"/>
</dbReference>
<keyword evidence="4" id="KW-1015">Disulfide bond</keyword>
<dbReference type="EC" id="1.8.1.9" evidence="6"/>
<dbReference type="InterPro" id="IPR008255">
    <property type="entry name" value="Pyr_nucl-diS_OxRdtase_2_AS"/>
</dbReference>
<comment type="catalytic activity">
    <reaction evidence="6">
        <text>[thioredoxin]-dithiol + NADP(+) = [thioredoxin]-disulfide + NADPH + H(+)</text>
        <dbReference type="Rhea" id="RHEA:20345"/>
        <dbReference type="Rhea" id="RHEA-COMP:10698"/>
        <dbReference type="Rhea" id="RHEA-COMP:10700"/>
        <dbReference type="ChEBI" id="CHEBI:15378"/>
        <dbReference type="ChEBI" id="CHEBI:29950"/>
        <dbReference type="ChEBI" id="CHEBI:50058"/>
        <dbReference type="ChEBI" id="CHEBI:57783"/>
        <dbReference type="ChEBI" id="CHEBI:58349"/>
        <dbReference type="EC" id="1.8.1.9"/>
    </reaction>
</comment>
<dbReference type="GO" id="GO:0004791">
    <property type="term" value="F:thioredoxin-disulfide reductase (NADPH) activity"/>
    <property type="evidence" value="ECO:0007669"/>
    <property type="project" value="UniProtKB-UniRule"/>
</dbReference>
<comment type="subunit">
    <text evidence="6">Homodimer.</text>
</comment>
<evidence type="ECO:0000313" key="10">
    <source>
        <dbReference type="Proteomes" id="UP000034181"/>
    </source>
</evidence>
<evidence type="ECO:0000256" key="5">
    <source>
        <dbReference type="ARBA" id="ARBA00023284"/>
    </source>
</evidence>
<dbReference type="PRINTS" id="PR00469">
    <property type="entry name" value="PNDRDTASEII"/>
</dbReference>
<dbReference type="PATRIC" id="fig|1618569.3.peg.887"/>
<keyword evidence="1 6" id="KW-0285">Flavoprotein</keyword>
<sequence>MDKIYDVIIIGSGPAGLTAALYTTRANLKTLVIAGSTWGGQLMLTTLVENYPGFPEGIQGPELMQNMRKQAEKFGAEIIDRDFTSGDFSPLRQGSEGQARLFKVRTSEQEYEGKAVIIATGAETKWLGVPGEKEKIGRGVSSCAPCDAFFFKGKNVIVVGGGDSAMEEALVLTKFAESVTLIHRSENFRASEIMLDRVKNNPKIKMILNTEVKEILGEEKVTGVRLFNNKTNEIKDMPIDGVFVAIGHIPNTKMFQGVEQDERGFIKVHDHYKINIEGVFVAGDVHDSEYKQAVTAAGFGSAAALEAERWLERSHE</sequence>
<dbReference type="PANTHER" id="PTHR48105">
    <property type="entry name" value="THIOREDOXIN REDUCTASE 1-RELATED-RELATED"/>
    <property type="match status" value="1"/>
</dbReference>
<dbReference type="InterPro" id="IPR036188">
    <property type="entry name" value="FAD/NAD-bd_sf"/>
</dbReference>
<evidence type="ECO:0000256" key="7">
    <source>
        <dbReference type="RuleBase" id="RU003881"/>
    </source>
</evidence>
<dbReference type="Pfam" id="PF07992">
    <property type="entry name" value="Pyr_redox_2"/>
    <property type="match status" value="1"/>
</dbReference>
<organism evidence="9 10">
    <name type="scientific">Candidatus Woesebacteria bacterium GW2011_GWB1_38_5b</name>
    <dbReference type="NCBI Taxonomy" id="1618569"/>
    <lineage>
        <taxon>Bacteria</taxon>
        <taxon>Candidatus Woeseibacteriota</taxon>
    </lineage>
</organism>
<dbReference type="Gene3D" id="3.50.50.60">
    <property type="entry name" value="FAD/NAD(P)-binding domain"/>
    <property type="match status" value="2"/>
</dbReference>
<comment type="similarity">
    <text evidence="6">Belongs to the class-II pyridine nucleotide-disulfide oxidoreductase family.</text>
</comment>
<evidence type="ECO:0000256" key="1">
    <source>
        <dbReference type="ARBA" id="ARBA00022630"/>
    </source>
</evidence>
<protein>
    <recommendedName>
        <fullName evidence="6">Thioredoxin reductase</fullName>
        <ecNumber evidence="6">1.8.1.9</ecNumber>
    </recommendedName>
</protein>
<keyword evidence="7" id="KW-0521">NADP</keyword>
<comment type="caution">
    <text evidence="9">The sequence shown here is derived from an EMBL/GenBank/DDBJ whole genome shotgun (WGS) entry which is preliminary data.</text>
</comment>
<evidence type="ECO:0000259" key="8">
    <source>
        <dbReference type="Pfam" id="PF07992"/>
    </source>
</evidence>
<accession>A0A0G0K5B5</accession>
<reference evidence="9 10" key="1">
    <citation type="journal article" date="2015" name="Nature">
        <title>rRNA introns, odd ribosomes, and small enigmatic genomes across a large radiation of phyla.</title>
        <authorList>
            <person name="Brown C.T."/>
            <person name="Hug L.A."/>
            <person name="Thomas B.C."/>
            <person name="Sharon I."/>
            <person name="Castelle C.J."/>
            <person name="Singh A."/>
            <person name="Wilkins M.J."/>
            <person name="Williams K.H."/>
            <person name="Banfield J.F."/>
        </authorList>
    </citation>
    <scope>NUCLEOTIDE SEQUENCE [LARGE SCALE GENOMIC DNA]</scope>
</reference>
<proteinExistence type="inferred from homology"/>
<feature type="domain" description="FAD/NAD(P)-binding" evidence="8">
    <location>
        <begin position="5"/>
        <end position="297"/>
    </location>
</feature>
<evidence type="ECO:0000256" key="6">
    <source>
        <dbReference type="RuleBase" id="RU003880"/>
    </source>
</evidence>
<dbReference type="SUPFAM" id="SSF51905">
    <property type="entry name" value="FAD/NAD(P)-binding domain"/>
    <property type="match status" value="1"/>
</dbReference>
<dbReference type="Proteomes" id="UP000034181">
    <property type="component" value="Unassembled WGS sequence"/>
</dbReference>
<keyword evidence="5 6" id="KW-0676">Redox-active center</keyword>
<evidence type="ECO:0000313" key="9">
    <source>
        <dbReference type="EMBL" id="KKQ74002.1"/>
    </source>
</evidence>
<evidence type="ECO:0000256" key="4">
    <source>
        <dbReference type="ARBA" id="ARBA00023157"/>
    </source>
</evidence>
<dbReference type="InterPro" id="IPR023753">
    <property type="entry name" value="FAD/NAD-binding_dom"/>
</dbReference>
<comment type="cofactor">
    <cofactor evidence="7">
        <name>FAD</name>
        <dbReference type="ChEBI" id="CHEBI:57692"/>
    </cofactor>
    <text evidence="7">Binds 1 FAD per subunit.</text>
</comment>
<dbReference type="PRINTS" id="PR00368">
    <property type="entry name" value="FADPNR"/>
</dbReference>
<dbReference type="InterPro" id="IPR005982">
    <property type="entry name" value="Thioredox_Rdtase"/>
</dbReference>
<dbReference type="EMBL" id="LBUZ01000044">
    <property type="protein sequence ID" value="KKQ74002.1"/>
    <property type="molecule type" value="Genomic_DNA"/>
</dbReference>
<keyword evidence="3 6" id="KW-0560">Oxidoreductase</keyword>
<dbReference type="GO" id="GO:0019430">
    <property type="term" value="P:removal of superoxide radicals"/>
    <property type="evidence" value="ECO:0007669"/>
    <property type="project" value="UniProtKB-UniRule"/>
</dbReference>
<dbReference type="NCBIfam" id="TIGR01292">
    <property type="entry name" value="TRX_reduct"/>
    <property type="match status" value="1"/>
</dbReference>
<dbReference type="InterPro" id="IPR050097">
    <property type="entry name" value="Ferredoxin-NADP_redctase_2"/>
</dbReference>
<evidence type="ECO:0000256" key="2">
    <source>
        <dbReference type="ARBA" id="ARBA00022827"/>
    </source>
</evidence>
<dbReference type="PROSITE" id="PS00573">
    <property type="entry name" value="PYRIDINE_REDOX_2"/>
    <property type="match status" value="1"/>
</dbReference>